<dbReference type="EMBL" id="JABZGW010000021">
    <property type="protein sequence ID" value="MBF4807287.1"/>
    <property type="molecule type" value="Genomic_DNA"/>
</dbReference>
<feature type="transmembrane region" description="Helical" evidence="2">
    <location>
        <begin position="108"/>
        <end position="132"/>
    </location>
</feature>
<organism evidence="3 4">
    <name type="scientific">Lancefieldella rimae</name>
    <dbReference type="NCBI Taxonomy" id="1383"/>
    <lineage>
        <taxon>Bacteria</taxon>
        <taxon>Bacillati</taxon>
        <taxon>Actinomycetota</taxon>
        <taxon>Coriobacteriia</taxon>
        <taxon>Coriobacteriales</taxon>
        <taxon>Atopobiaceae</taxon>
        <taxon>Lancefieldella</taxon>
    </lineage>
</organism>
<keyword evidence="2" id="KW-1133">Transmembrane helix</keyword>
<keyword evidence="2" id="KW-0472">Membrane</keyword>
<gene>
    <name evidence="3" type="ORF">HXK26_01130</name>
</gene>
<name>A0A930W2L1_9ACTN</name>
<proteinExistence type="predicted"/>
<evidence type="ECO:0000256" key="1">
    <source>
        <dbReference type="SAM" id="MobiDB-lite"/>
    </source>
</evidence>
<feature type="transmembrane region" description="Helical" evidence="2">
    <location>
        <begin position="9"/>
        <end position="30"/>
    </location>
</feature>
<feature type="region of interest" description="Disordered" evidence="1">
    <location>
        <begin position="146"/>
        <end position="192"/>
    </location>
</feature>
<dbReference type="Proteomes" id="UP000698335">
    <property type="component" value="Unassembled WGS sequence"/>
</dbReference>
<comment type="caution">
    <text evidence="3">The sequence shown here is derived from an EMBL/GenBank/DDBJ whole genome shotgun (WGS) entry which is preliminary data.</text>
</comment>
<protein>
    <submittedName>
        <fullName evidence="3">Uncharacterized protein</fullName>
    </submittedName>
</protein>
<feature type="transmembrane region" description="Helical" evidence="2">
    <location>
        <begin position="78"/>
        <end position="102"/>
    </location>
</feature>
<dbReference type="AlphaFoldDB" id="A0A930W2L1"/>
<feature type="transmembrane region" description="Helical" evidence="2">
    <location>
        <begin position="42"/>
        <end position="66"/>
    </location>
</feature>
<reference evidence="3" key="1">
    <citation type="submission" date="2020-04" db="EMBL/GenBank/DDBJ databases">
        <title>Deep metagenomics examines the oral microbiome during advanced dental caries in children, revealing novel taxa and co-occurrences with host molecules.</title>
        <authorList>
            <person name="Baker J.L."/>
            <person name="Morton J.T."/>
            <person name="Dinis M."/>
            <person name="Alvarez R."/>
            <person name="Tran N.C."/>
            <person name="Knight R."/>
            <person name="Edlund A."/>
        </authorList>
    </citation>
    <scope>NUCLEOTIDE SEQUENCE</scope>
    <source>
        <strain evidence="3">JCVI_38_bin.5</strain>
    </source>
</reference>
<evidence type="ECO:0000313" key="4">
    <source>
        <dbReference type="Proteomes" id="UP000698335"/>
    </source>
</evidence>
<evidence type="ECO:0000256" key="2">
    <source>
        <dbReference type="SAM" id="Phobius"/>
    </source>
</evidence>
<sequence length="192" mass="21233">MKKIWKTPAILTNAILLVLIALCSIVFIVTKPEVQPENVFLLMMYALSSAMLWFSALALISLLISNFTSIQLSYVTKIVFRVLAGIVFGLMVFSPVIFSIPIHLFKVIVSLLLVVAIMMPMAIGVFGFLYGLSWAQTKVQIRVDDKDDKDEDLLADGSSQPKTSQKTSSKASESSLPSNYHEALLKDTNTDK</sequence>
<accession>A0A930W2L1</accession>
<keyword evidence="2" id="KW-0812">Transmembrane</keyword>
<evidence type="ECO:0000313" key="3">
    <source>
        <dbReference type="EMBL" id="MBF4807287.1"/>
    </source>
</evidence>
<feature type="compositionally biased region" description="Low complexity" evidence="1">
    <location>
        <begin position="155"/>
        <end position="178"/>
    </location>
</feature>
<feature type="compositionally biased region" description="Basic and acidic residues" evidence="1">
    <location>
        <begin position="183"/>
        <end position="192"/>
    </location>
</feature>